<dbReference type="OrthoDB" id="9769862at2"/>
<dbReference type="CDD" id="cd13125">
    <property type="entry name" value="MATE_like_10"/>
    <property type="match status" value="1"/>
</dbReference>
<evidence type="ECO:0000313" key="8">
    <source>
        <dbReference type="Proteomes" id="UP000057981"/>
    </source>
</evidence>
<dbReference type="InterPro" id="IPR050833">
    <property type="entry name" value="Poly_Biosynth_Transport"/>
</dbReference>
<dbReference type="InterPro" id="IPR044550">
    <property type="entry name" value="WzxE"/>
</dbReference>
<sequence length="428" mass="48631">MRHILRNNLLLKITSLNAVVIAVRLIISLGVQRILAVAVGEVGIAKIGQVRNLIQIITSTSSLGVFNGVVKYVSEYKENQHRLQNLFSTTFVFVIIGSTISSLVLLFLASWITIELFGDLEFLNITRLLALLPVVIGLNRVFYGVINGLSEYKKYAKIDLFSYVFSIVFLLIGLYYYELKGVLFSIVLTPLIQLGIIFYVFGSILKKNIKVKKLAFKTPYAKEILAFTLMSIVSIGLLNYIELDIRTMITKKLNINEAAYWTAMGFISKNYMTFSSAIFTLYVIPKFATIYSGSVFKKEIISIYKTILPLFGLGMVLVYLFRDFIIAIIYPDFTGMEPLFKWQLLGDFIKLLSLVIAHQFLAKKMVKSFIVTELLSLGLFYYLSKYLVGQYGVEGVVMAHFYRCIIYLGVIIVPVWYYFSSQKKASKN</sequence>
<evidence type="ECO:0008006" key="9">
    <source>
        <dbReference type="Google" id="ProtNLM"/>
    </source>
</evidence>
<dbReference type="GO" id="GO:0009246">
    <property type="term" value="P:enterobacterial common antigen biosynthetic process"/>
    <property type="evidence" value="ECO:0007669"/>
    <property type="project" value="InterPro"/>
</dbReference>
<dbReference type="PANTHER" id="PTHR30250:SF30">
    <property type="entry name" value="LIPID III FLIPPASE"/>
    <property type="match status" value="1"/>
</dbReference>
<evidence type="ECO:0000256" key="6">
    <source>
        <dbReference type="SAM" id="Phobius"/>
    </source>
</evidence>
<dbReference type="Proteomes" id="UP000057981">
    <property type="component" value="Chromosome"/>
</dbReference>
<gene>
    <name evidence="7" type="ORF">APS56_05760</name>
</gene>
<evidence type="ECO:0000313" key="7">
    <source>
        <dbReference type="EMBL" id="ALJ04668.1"/>
    </source>
</evidence>
<dbReference type="AlphaFoldDB" id="A0A0P0DA19"/>
<feature type="transmembrane region" description="Helical" evidence="6">
    <location>
        <begin position="125"/>
        <end position="146"/>
    </location>
</feature>
<feature type="transmembrane region" description="Helical" evidence="6">
    <location>
        <begin position="183"/>
        <end position="204"/>
    </location>
</feature>
<keyword evidence="8" id="KW-1185">Reference proteome</keyword>
<dbReference type="STRING" id="1736674.APS56_05760"/>
<keyword evidence="4 6" id="KW-1133">Transmembrane helix</keyword>
<dbReference type="EMBL" id="CP012898">
    <property type="protein sequence ID" value="ALJ04668.1"/>
    <property type="molecule type" value="Genomic_DNA"/>
</dbReference>
<keyword evidence="3 6" id="KW-0812">Transmembrane</keyword>
<name>A0A0P0DA19_9FLAO</name>
<feature type="transmembrane region" description="Helical" evidence="6">
    <location>
        <begin position="342"/>
        <end position="362"/>
    </location>
</feature>
<feature type="transmembrane region" description="Helical" evidence="6">
    <location>
        <begin position="369"/>
        <end position="388"/>
    </location>
</feature>
<dbReference type="GO" id="GO:0005886">
    <property type="term" value="C:plasma membrane"/>
    <property type="evidence" value="ECO:0007669"/>
    <property type="project" value="UniProtKB-SubCell"/>
</dbReference>
<feature type="transmembrane region" description="Helical" evidence="6">
    <location>
        <begin position="158"/>
        <end position="177"/>
    </location>
</feature>
<reference evidence="7 8" key="1">
    <citation type="submission" date="2015-10" db="EMBL/GenBank/DDBJ databases">
        <authorList>
            <person name="Gilbert D.G."/>
        </authorList>
    </citation>
    <scope>NUCLEOTIDE SEQUENCE [LARGE SCALE GENOMIC DNA]</scope>
    <source>
        <strain evidence="8">HZ-22</strain>
    </source>
</reference>
<evidence type="ECO:0000256" key="4">
    <source>
        <dbReference type="ARBA" id="ARBA00022989"/>
    </source>
</evidence>
<protein>
    <recommendedName>
        <fullName evidence="9">Lipopolysaccharide biosynthesis protein</fullName>
    </recommendedName>
</protein>
<feature type="transmembrane region" description="Helical" evidence="6">
    <location>
        <begin position="86"/>
        <end position="113"/>
    </location>
</feature>
<feature type="transmembrane region" description="Helical" evidence="6">
    <location>
        <begin position="306"/>
        <end position="330"/>
    </location>
</feature>
<feature type="transmembrane region" description="Helical" evidence="6">
    <location>
        <begin position="52"/>
        <end position="74"/>
    </location>
</feature>
<dbReference type="PATRIC" id="fig|1736674.3.peg.1176"/>
<feature type="transmembrane region" description="Helical" evidence="6">
    <location>
        <begin position="224"/>
        <end position="241"/>
    </location>
</feature>
<keyword evidence="2" id="KW-1003">Cell membrane</keyword>
<comment type="subcellular location">
    <subcellularLocation>
        <location evidence="1">Cell membrane</location>
        <topology evidence="1">Multi-pass membrane protein</topology>
    </subcellularLocation>
</comment>
<accession>A0A0P0DA19</accession>
<organism evidence="7 8">
    <name type="scientific">Pseudalgibacter alginicilyticus</name>
    <dbReference type="NCBI Taxonomy" id="1736674"/>
    <lineage>
        <taxon>Bacteria</taxon>
        <taxon>Pseudomonadati</taxon>
        <taxon>Bacteroidota</taxon>
        <taxon>Flavobacteriia</taxon>
        <taxon>Flavobacteriales</taxon>
        <taxon>Flavobacteriaceae</taxon>
        <taxon>Pseudalgibacter</taxon>
    </lineage>
</organism>
<feature type="transmembrane region" description="Helical" evidence="6">
    <location>
        <begin position="261"/>
        <end position="285"/>
    </location>
</feature>
<evidence type="ECO:0000256" key="1">
    <source>
        <dbReference type="ARBA" id="ARBA00004651"/>
    </source>
</evidence>
<evidence type="ECO:0000256" key="3">
    <source>
        <dbReference type="ARBA" id="ARBA00022692"/>
    </source>
</evidence>
<evidence type="ECO:0000256" key="5">
    <source>
        <dbReference type="ARBA" id="ARBA00023136"/>
    </source>
</evidence>
<feature type="transmembrane region" description="Helical" evidence="6">
    <location>
        <begin position="9"/>
        <end position="32"/>
    </location>
</feature>
<evidence type="ECO:0000256" key="2">
    <source>
        <dbReference type="ARBA" id="ARBA00022475"/>
    </source>
</evidence>
<dbReference type="KEGG" id="ahz:APS56_05760"/>
<proteinExistence type="predicted"/>
<keyword evidence="5 6" id="KW-0472">Membrane</keyword>
<feature type="transmembrane region" description="Helical" evidence="6">
    <location>
        <begin position="400"/>
        <end position="419"/>
    </location>
</feature>
<dbReference type="PANTHER" id="PTHR30250">
    <property type="entry name" value="PST FAMILY PREDICTED COLANIC ACID TRANSPORTER"/>
    <property type="match status" value="1"/>
</dbReference>